<comment type="subcellular location">
    <subcellularLocation>
        <location evidence="2">Cell membrane</location>
    </subcellularLocation>
</comment>
<keyword evidence="4" id="KW-0597">Phosphoprotein</keyword>
<name>A0A7W7R2I0_KITKI</name>
<dbReference type="SMART" id="SM00388">
    <property type="entry name" value="HisKA"/>
    <property type="match status" value="1"/>
</dbReference>
<evidence type="ECO:0000256" key="3">
    <source>
        <dbReference type="ARBA" id="ARBA00012438"/>
    </source>
</evidence>
<gene>
    <name evidence="13" type="ORF">FHR34_002997</name>
</gene>
<keyword evidence="9" id="KW-0902">Two-component regulatory system</keyword>
<evidence type="ECO:0000256" key="6">
    <source>
        <dbReference type="ARBA" id="ARBA00022692"/>
    </source>
</evidence>
<dbReference type="SUPFAM" id="SSF55874">
    <property type="entry name" value="ATPase domain of HSP90 chaperone/DNA topoisomerase II/histidine kinase"/>
    <property type="match status" value="1"/>
</dbReference>
<dbReference type="SUPFAM" id="SSF47384">
    <property type="entry name" value="Homodimeric domain of signal transducing histidine kinase"/>
    <property type="match status" value="1"/>
</dbReference>
<dbReference type="InterPro" id="IPR036890">
    <property type="entry name" value="HATPase_C_sf"/>
</dbReference>
<feature type="domain" description="Histidine kinase" evidence="11">
    <location>
        <begin position="223"/>
        <end position="412"/>
    </location>
</feature>
<dbReference type="PROSITE" id="PS50109">
    <property type="entry name" value="HIS_KIN"/>
    <property type="match status" value="1"/>
</dbReference>
<dbReference type="GO" id="GO:0000155">
    <property type="term" value="F:phosphorelay sensor kinase activity"/>
    <property type="evidence" value="ECO:0007669"/>
    <property type="project" value="InterPro"/>
</dbReference>
<evidence type="ECO:0000256" key="10">
    <source>
        <dbReference type="SAM" id="Phobius"/>
    </source>
</evidence>
<keyword evidence="10" id="KW-0472">Membrane</keyword>
<dbReference type="InterPro" id="IPR005467">
    <property type="entry name" value="His_kinase_dom"/>
</dbReference>
<evidence type="ECO:0000259" key="11">
    <source>
        <dbReference type="PROSITE" id="PS50109"/>
    </source>
</evidence>
<dbReference type="SMART" id="SM00304">
    <property type="entry name" value="HAMP"/>
    <property type="match status" value="1"/>
</dbReference>
<dbReference type="Pfam" id="PF02518">
    <property type="entry name" value="HATPase_c"/>
    <property type="match status" value="1"/>
</dbReference>
<reference evidence="13 14" key="1">
    <citation type="submission" date="2020-08" db="EMBL/GenBank/DDBJ databases">
        <title>Sequencing the genomes of 1000 actinobacteria strains.</title>
        <authorList>
            <person name="Klenk H.-P."/>
        </authorList>
    </citation>
    <scope>NUCLEOTIDE SEQUENCE [LARGE SCALE GENOMIC DNA]</scope>
    <source>
        <strain evidence="13 14">DSM 41654</strain>
    </source>
</reference>
<dbReference type="Gene3D" id="6.10.340.10">
    <property type="match status" value="1"/>
</dbReference>
<keyword evidence="5" id="KW-0808">Transferase</keyword>
<dbReference type="CDD" id="cd06225">
    <property type="entry name" value="HAMP"/>
    <property type="match status" value="1"/>
</dbReference>
<evidence type="ECO:0000259" key="12">
    <source>
        <dbReference type="PROSITE" id="PS50885"/>
    </source>
</evidence>
<evidence type="ECO:0000256" key="4">
    <source>
        <dbReference type="ARBA" id="ARBA00022553"/>
    </source>
</evidence>
<dbReference type="InterPro" id="IPR003660">
    <property type="entry name" value="HAMP_dom"/>
</dbReference>
<feature type="domain" description="HAMP" evidence="12">
    <location>
        <begin position="161"/>
        <end position="215"/>
    </location>
</feature>
<evidence type="ECO:0000256" key="2">
    <source>
        <dbReference type="ARBA" id="ARBA00004236"/>
    </source>
</evidence>
<dbReference type="Proteomes" id="UP000540506">
    <property type="component" value="Unassembled WGS sequence"/>
</dbReference>
<evidence type="ECO:0000256" key="5">
    <source>
        <dbReference type="ARBA" id="ARBA00022679"/>
    </source>
</evidence>
<dbReference type="Gene3D" id="1.10.287.130">
    <property type="match status" value="1"/>
</dbReference>
<dbReference type="EC" id="2.7.13.3" evidence="3"/>
<evidence type="ECO:0000256" key="7">
    <source>
        <dbReference type="ARBA" id="ARBA00022777"/>
    </source>
</evidence>
<comment type="catalytic activity">
    <reaction evidence="1">
        <text>ATP + protein L-histidine = ADP + protein N-phospho-L-histidine.</text>
        <dbReference type="EC" id="2.7.13.3"/>
    </reaction>
</comment>
<sequence length="412" mass="44337">MRLKELLNPHSLRWKIAALVAVAAVAVALAVGLLVHQSTWARAKDLARDKAISQLQDAASTYRQTGTPPTGVDVDSGSLPPVLALQARAGSFATAYDDQRIYTSRMWAATVEGGHVLSTRVDMTSDRLSIEALDRHMVYASLAALAVIVPIAALAAELPNRRLRRVAATARRISAGDLRARTGQPTRTAAFTHDEVDDIAAAFDHMADAMHQRLITEQRFTADVAHELRTPLSGLVVAAELLPDGEATDLVRDRIMVLRTMVENLLEISHLDAGVEQADLFPVPLPEVVIEAVERTGLQADMTVRQASTVETDPRRLDRIIANLLINAHRHGRAPVEITIDDATVTVRDHGPGYPPELLAEGPQRFRTGTPERGKGHGLGLTIALGQAAVLNARLDLANAPDGGATATLRLA</sequence>
<keyword evidence="8 10" id="KW-1133">Transmembrane helix</keyword>
<dbReference type="Gene3D" id="3.30.565.10">
    <property type="entry name" value="Histidine kinase-like ATPase, C-terminal domain"/>
    <property type="match status" value="1"/>
</dbReference>
<proteinExistence type="predicted"/>
<dbReference type="PANTHER" id="PTHR45436:SF5">
    <property type="entry name" value="SENSOR HISTIDINE KINASE TRCS"/>
    <property type="match status" value="1"/>
</dbReference>
<dbReference type="PROSITE" id="PS50885">
    <property type="entry name" value="HAMP"/>
    <property type="match status" value="1"/>
</dbReference>
<keyword evidence="6 10" id="KW-0812">Transmembrane</keyword>
<dbReference type="EMBL" id="JACHJV010000001">
    <property type="protein sequence ID" value="MBB4924004.1"/>
    <property type="molecule type" value="Genomic_DNA"/>
</dbReference>
<evidence type="ECO:0000256" key="9">
    <source>
        <dbReference type="ARBA" id="ARBA00023012"/>
    </source>
</evidence>
<dbReference type="InterPro" id="IPR050428">
    <property type="entry name" value="TCS_sensor_his_kinase"/>
</dbReference>
<accession>A0A7W7R2I0</accession>
<evidence type="ECO:0000313" key="13">
    <source>
        <dbReference type="EMBL" id="MBB4924004.1"/>
    </source>
</evidence>
<dbReference type="PANTHER" id="PTHR45436">
    <property type="entry name" value="SENSOR HISTIDINE KINASE YKOH"/>
    <property type="match status" value="1"/>
</dbReference>
<keyword evidence="14" id="KW-1185">Reference proteome</keyword>
<dbReference type="InterPro" id="IPR003661">
    <property type="entry name" value="HisK_dim/P_dom"/>
</dbReference>
<dbReference type="RefSeq" id="WP_184936021.1">
    <property type="nucleotide sequence ID" value="NZ_JACHJV010000001.1"/>
</dbReference>
<dbReference type="SMART" id="SM00387">
    <property type="entry name" value="HATPase_c"/>
    <property type="match status" value="1"/>
</dbReference>
<dbReference type="CDD" id="cd00082">
    <property type="entry name" value="HisKA"/>
    <property type="match status" value="1"/>
</dbReference>
<comment type="caution">
    <text evidence="13">The sequence shown here is derived from an EMBL/GenBank/DDBJ whole genome shotgun (WGS) entry which is preliminary data.</text>
</comment>
<dbReference type="InterPro" id="IPR003594">
    <property type="entry name" value="HATPase_dom"/>
</dbReference>
<evidence type="ECO:0000256" key="8">
    <source>
        <dbReference type="ARBA" id="ARBA00022989"/>
    </source>
</evidence>
<protein>
    <recommendedName>
        <fullName evidence="3">histidine kinase</fullName>
        <ecNumber evidence="3">2.7.13.3</ecNumber>
    </recommendedName>
</protein>
<dbReference type="Pfam" id="PF00672">
    <property type="entry name" value="HAMP"/>
    <property type="match status" value="1"/>
</dbReference>
<dbReference type="InterPro" id="IPR036097">
    <property type="entry name" value="HisK_dim/P_sf"/>
</dbReference>
<organism evidence="13 14">
    <name type="scientific">Kitasatospora kifunensis</name>
    <name type="common">Streptomyces kifunensis</name>
    <dbReference type="NCBI Taxonomy" id="58351"/>
    <lineage>
        <taxon>Bacteria</taxon>
        <taxon>Bacillati</taxon>
        <taxon>Actinomycetota</taxon>
        <taxon>Actinomycetes</taxon>
        <taxon>Kitasatosporales</taxon>
        <taxon>Streptomycetaceae</taxon>
        <taxon>Kitasatospora</taxon>
    </lineage>
</organism>
<dbReference type="GO" id="GO:0005886">
    <property type="term" value="C:plasma membrane"/>
    <property type="evidence" value="ECO:0007669"/>
    <property type="project" value="UniProtKB-SubCell"/>
</dbReference>
<keyword evidence="7 13" id="KW-0418">Kinase</keyword>
<feature type="transmembrane region" description="Helical" evidence="10">
    <location>
        <begin position="137"/>
        <end position="156"/>
    </location>
</feature>
<evidence type="ECO:0000313" key="14">
    <source>
        <dbReference type="Proteomes" id="UP000540506"/>
    </source>
</evidence>
<dbReference type="AlphaFoldDB" id="A0A7W7R2I0"/>
<evidence type="ECO:0000256" key="1">
    <source>
        <dbReference type="ARBA" id="ARBA00000085"/>
    </source>
</evidence>
<dbReference type="Pfam" id="PF00512">
    <property type="entry name" value="HisKA"/>
    <property type="match status" value="1"/>
</dbReference>